<feature type="transmembrane region" description="Helical" evidence="1">
    <location>
        <begin position="222"/>
        <end position="243"/>
    </location>
</feature>
<keyword evidence="1" id="KW-0472">Membrane</keyword>
<gene>
    <name evidence="2" type="primary">glnX_2</name>
    <name evidence="2" type="ORF">GCM10023322_58800</name>
</gene>
<accession>A0ABP9SFK4</accession>
<reference evidence="3" key="1">
    <citation type="journal article" date="2019" name="Int. J. Syst. Evol. Microbiol.">
        <title>The Global Catalogue of Microorganisms (GCM) 10K type strain sequencing project: providing services to taxonomists for standard genome sequencing and annotation.</title>
        <authorList>
            <consortium name="The Broad Institute Genomics Platform"/>
            <consortium name="The Broad Institute Genome Sequencing Center for Infectious Disease"/>
            <person name="Wu L."/>
            <person name="Ma J."/>
        </authorList>
    </citation>
    <scope>NUCLEOTIDE SEQUENCE [LARGE SCALE GENOMIC DNA]</scope>
    <source>
        <strain evidence="3">JCM 18304</strain>
    </source>
</reference>
<name>A0ABP9SFK4_9ACTN</name>
<proteinExistence type="predicted"/>
<feature type="transmembrane region" description="Helical" evidence="1">
    <location>
        <begin position="191"/>
        <end position="210"/>
    </location>
</feature>
<evidence type="ECO:0000256" key="1">
    <source>
        <dbReference type="SAM" id="Phobius"/>
    </source>
</evidence>
<dbReference type="GO" id="GO:0016301">
    <property type="term" value="F:kinase activity"/>
    <property type="evidence" value="ECO:0007669"/>
    <property type="project" value="UniProtKB-KW"/>
</dbReference>
<evidence type="ECO:0000313" key="3">
    <source>
        <dbReference type="Proteomes" id="UP001501570"/>
    </source>
</evidence>
<sequence length="409" mass="43723">MPSDGVGHRAGRISGRSPTLITVFGAGIGILAVLTAFVAMLSIDPSEALGRQSAVDATEASADARLIYSRLADVDSDANAMFLVPASAPASATLRDSYQDAIAAVANAINQSVRHERGSDRIGTISTEFQVYQSVIAKALRLNSDATRDVLAAAYAHEASDYLRGTLLASAQRMWQDESRRVDQARSRGRWWLAVSVAMPLVDLAALIVLQRWLWRRTHRRLNPGLLAATTLVLAVLVLYLTVASHWSTASGRLQATETAVRAENATQIQVGDLVAARAEVYLAMGAGVDTTVHEANFERYAHCDRPSGAYRTLCQDQRGAWDQQQNGNAAQRSGAIARVLPGGLVDQDFTAVSRSLQRTIDAQDVVTRSALSRMPGAPPAVGGPASLLAVLAAAGAVLGLWIRLTDYR</sequence>
<dbReference type="Proteomes" id="UP001501570">
    <property type="component" value="Unassembled WGS sequence"/>
</dbReference>
<dbReference type="EMBL" id="BAABJQ010000021">
    <property type="protein sequence ID" value="GAA5194433.1"/>
    <property type="molecule type" value="Genomic_DNA"/>
</dbReference>
<protein>
    <submittedName>
        <fullName evidence="2">Protein kinase G-activating protein GlnX</fullName>
    </submittedName>
</protein>
<keyword evidence="2" id="KW-0418">Kinase</keyword>
<keyword evidence="1" id="KW-0812">Transmembrane</keyword>
<keyword evidence="1" id="KW-1133">Transmembrane helix</keyword>
<feature type="transmembrane region" description="Helical" evidence="1">
    <location>
        <begin position="20"/>
        <end position="43"/>
    </location>
</feature>
<keyword evidence="3" id="KW-1185">Reference proteome</keyword>
<organism evidence="2 3">
    <name type="scientific">Rugosimonospora acidiphila</name>
    <dbReference type="NCBI Taxonomy" id="556531"/>
    <lineage>
        <taxon>Bacteria</taxon>
        <taxon>Bacillati</taxon>
        <taxon>Actinomycetota</taxon>
        <taxon>Actinomycetes</taxon>
        <taxon>Micromonosporales</taxon>
        <taxon>Micromonosporaceae</taxon>
        <taxon>Rugosimonospora</taxon>
    </lineage>
</organism>
<keyword evidence="2" id="KW-0808">Transferase</keyword>
<comment type="caution">
    <text evidence="2">The sequence shown here is derived from an EMBL/GenBank/DDBJ whole genome shotgun (WGS) entry which is preliminary data.</text>
</comment>
<feature type="transmembrane region" description="Helical" evidence="1">
    <location>
        <begin position="382"/>
        <end position="403"/>
    </location>
</feature>
<evidence type="ECO:0000313" key="2">
    <source>
        <dbReference type="EMBL" id="GAA5194433.1"/>
    </source>
</evidence>